<keyword evidence="6 7" id="KW-0472">Membrane</keyword>
<dbReference type="PATRIC" id="fig|284581.3.peg.3577"/>
<feature type="transmembrane region" description="Helical" evidence="7">
    <location>
        <begin position="332"/>
        <end position="356"/>
    </location>
</feature>
<dbReference type="Proteomes" id="UP000037558">
    <property type="component" value="Unassembled WGS sequence"/>
</dbReference>
<dbReference type="PANTHER" id="PTHR23522">
    <property type="entry name" value="BLL5896 PROTEIN"/>
    <property type="match status" value="1"/>
</dbReference>
<evidence type="ECO:0000256" key="4">
    <source>
        <dbReference type="ARBA" id="ARBA00022692"/>
    </source>
</evidence>
<name>A0A0M0L6T7_9BACI</name>
<feature type="transmembrane region" description="Helical" evidence="7">
    <location>
        <begin position="142"/>
        <end position="160"/>
    </location>
</feature>
<dbReference type="PANTHER" id="PTHR23522:SF4">
    <property type="entry name" value="NUCLEOSIDE PERMEASE NUPG-RELATED"/>
    <property type="match status" value="1"/>
</dbReference>
<dbReference type="PROSITE" id="PS50850">
    <property type="entry name" value="MFS"/>
    <property type="match status" value="1"/>
</dbReference>
<feature type="transmembrane region" description="Helical" evidence="7">
    <location>
        <begin position="49"/>
        <end position="67"/>
    </location>
</feature>
<evidence type="ECO:0000313" key="9">
    <source>
        <dbReference type="EMBL" id="KOO46790.1"/>
    </source>
</evidence>
<keyword evidence="2" id="KW-0813">Transport</keyword>
<feature type="domain" description="Major facilitator superfamily (MFS) profile" evidence="8">
    <location>
        <begin position="1"/>
        <end position="190"/>
    </location>
</feature>
<protein>
    <submittedName>
        <fullName evidence="9">MFS transporter</fullName>
    </submittedName>
</protein>
<evidence type="ECO:0000256" key="1">
    <source>
        <dbReference type="ARBA" id="ARBA00004651"/>
    </source>
</evidence>
<keyword evidence="10" id="KW-1185">Reference proteome</keyword>
<dbReference type="GO" id="GO:0015212">
    <property type="term" value="F:cytidine transmembrane transporter activity"/>
    <property type="evidence" value="ECO:0007669"/>
    <property type="project" value="TreeGrafter"/>
</dbReference>
<dbReference type="InterPro" id="IPR020846">
    <property type="entry name" value="MFS_dom"/>
</dbReference>
<feature type="transmembrane region" description="Helical" evidence="7">
    <location>
        <begin position="271"/>
        <end position="291"/>
    </location>
</feature>
<dbReference type="CDD" id="cd17335">
    <property type="entry name" value="MFS_MFSD6"/>
    <property type="match status" value="1"/>
</dbReference>
<dbReference type="GO" id="GO:0015213">
    <property type="term" value="F:uridine transmembrane transporter activity"/>
    <property type="evidence" value="ECO:0007669"/>
    <property type="project" value="TreeGrafter"/>
</dbReference>
<evidence type="ECO:0000313" key="10">
    <source>
        <dbReference type="Proteomes" id="UP000037558"/>
    </source>
</evidence>
<evidence type="ECO:0000256" key="5">
    <source>
        <dbReference type="ARBA" id="ARBA00022989"/>
    </source>
</evidence>
<feature type="transmembrane region" description="Helical" evidence="7">
    <location>
        <begin position="166"/>
        <end position="185"/>
    </location>
</feature>
<organism evidence="9 10">
    <name type="scientific">Priestia koreensis</name>
    <dbReference type="NCBI Taxonomy" id="284581"/>
    <lineage>
        <taxon>Bacteria</taxon>
        <taxon>Bacillati</taxon>
        <taxon>Bacillota</taxon>
        <taxon>Bacilli</taxon>
        <taxon>Bacillales</taxon>
        <taxon>Bacillaceae</taxon>
        <taxon>Priestia</taxon>
    </lineage>
</organism>
<keyword evidence="4 7" id="KW-0812">Transmembrane</keyword>
<gene>
    <name evidence="9" type="ORF">AMD01_07640</name>
</gene>
<feature type="transmembrane region" description="Helical" evidence="7">
    <location>
        <begin position="362"/>
        <end position="383"/>
    </location>
</feature>
<accession>A0A0M0L6T7</accession>
<feature type="transmembrane region" description="Helical" evidence="7">
    <location>
        <begin position="230"/>
        <end position="251"/>
    </location>
</feature>
<dbReference type="RefSeq" id="WP_053400796.1">
    <property type="nucleotide sequence ID" value="NZ_LILC01000011.1"/>
</dbReference>
<dbReference type="EMBL" id="LILC01000011">
    <property type="protein sequence ID" value="KOO46790.1"/>
    <property type="molecule type" value="Genomic_DNA"/>
</dbReference>
<evidence type="ECO:0000259" key="8">
    <source>
        <dbReference type="PROSITE" id="PS50850"/>
    </source>
</evidence>
<dbReference type="Pfam" id="PF12832">
    <property type="entry name" value="MFS_1_like"/>
    <property type="match status" value="1"/>
</dbReference>
<sequence length="397" mass="43910">MEVVIKKQRNVTQLIFCSYYFMIFFGIGSFSPLLTVYLTEIIHLKGTQIGMITSMSPVVMIFAQPLWGVLADYTQKSRVVLTVTLIFTAAMGIAFSFMNAYTTILFVAALLAFFQSSLVPLSDSISLNHVQRTKGNYGSIRLWGAVGFAVAVLIVGRLSEEFGLHIIFYVFACSLFIASAFAWQLPKESQTMRVNVRSGVAKLFRIPKFVLFLMTTFLVFGPIFANNFYFGLYITTIGGTLTGVGIAFLLAAGSEAPFMKISSLVIRKFGIMQILCIAGATSFVRWGFYFIEPPLALVYATTILQGISIGLFIPSALEYVRSIAPNEVKVTAVSLYSAVGNGLGSWFCAFFGGIIIERYSITVMYGCFSIMTLIGLGLILVIWKLESRQRTEEGYDF</sequence>
<dbReference type="InterPro" id="IPR024989">
    <property type="entry name" value="MFS_assoc_dom"/>
</dbReference>
<comment type="subcellular location">
    <subcellularLocation>
        <location evidence="1">Cell membrane</location>
        <topology evidence="1">Multi-pass membrane protein</topology>
    </subcellularLocation>
</comment>
<evidence type="ECO:0000256" key="3">
    <source>
        <dbReference type="ARBA" id="ARBA00022475"/>
    </source>
</evidence>
<feature type="transmembrane region" description="Helical" evidence="7">
    <location>
        <begin position="12"/>
        <end position="37"/>
    </location>
</feature>
<proteinExistence type="predicted"/>
<keyword evidence="3" id="KW-1003">Cell membrane</keyword>
<dbReference type="SUPFAM" id="SSF103473">
    <property type="entry name" value="MFS general substrate transporter"/>
    <property type="match status" value="1"/>
</dbReference>
<dbReference type="GO" id="GO:0005886">
    <property type="term" value="C:plasma membrane"/>
    <property type="evidence" value="ECO:0007669"/>
    <property type="project" value="UniProtKB-SubCell"/>
</dbReference>
<feature type="transmembrane region" description="Helical" evidence="7">
    <location>
        <begin position="297"/>
        <end position="320"/>
    </location>
</feature>
<feature type="transmembrane region" description="Helical" evidence="7">
    <location>
        <begin position="206"/>
        <end position="224"/>
    </location>
</feature>
<evidence type="ECO:0000256" key="7">
    <source>
        <dbReference type="SAM" id="Phobius"/>
    </source>
</evidence>
<comment type="caution">
    <text evidence="9">The sequence shown here is derived from an EMBL/GenBank/DDBJ whole genome shotgun (WGS) entry which is preliminary data.</text>
</comment>
<dbReference type="AlphaFoldDB" id="A0A0M0L6T7"/>
<reference evidence="10" key="1">
    <citation type="submission" date="2015-08" db="EMBL/GenBank/DDBJ databases">
        <title>Fjat-14210 dsm16467.</title>
        <authorList>
            <person name="Liu B."/>
            <person name="Wang J."/>
            <person name="Zhu Y."/>
            <person name="Liu G."/>
            <person name="Chen Q."/>
            <person name="Chen Z."/>
            <person name="Lan J."/>
            <person name="Che J."/>
            <person name="Ge C."/>
            <person name="Shi H."/>
            <person name="Pan Z."/>
            <person name="Liu X."/>
        </authorList>
    </citation>
    <scope>NUCLEOTIDE SEQUENCE [LARGE SCALE GENOMIC DNA]</scope>
    <source>
        <strain evidence="10">DSM 16467</strain>
    </source>
</reference>
<dbReference type="STRING" id="284581.AMD01_07640"/>
<dbReference type="InterPro" id="IPR036259">
    <property type="entry name" value="MFS_trans_sf"/>
</dbReference>
<dbReference type="Gene3D" id="1.20.1250.20">
    <property type="entry name" value="MFS general substrate transporter like domains"/>
    <property type="match status" value="2"/>
</dbReference>
<evidence type="ECO:0000256" key="2">
    <source>
        <dbReference type="ARBA" id="ARBA00022448"/>
    </source>
</evidence>
<evidence type="ECO:0000256" key="6">
    <source>
        <dbReference type="ARBA" id="ARBA00023136"/>
    </source>
</evidence>
<keyword evidence="5 7" id="KW-1133">Transmembrane helix</keyword>